<evidence type="ECO:0000313" key="1">
    <source>
        <dbReference type="EMBL" id="VVD60231.1"/>
    </source>
</evidence>
<keyword evidence="2" id="KW-1185">Reference proteome</keyword>
<accession>A0A5E4RBR8</accession>
<dbReference type="RefSeq" id="WP_174978381.1">
    <property type="nucleotide sequence ID" value="NZ_CABPRU010000001.1"/>
</dbReference>
<dbReference type="EMBL" id="CABPRU010000001">
    <property type="protein sequence ID" value="VVD60231.1"/>
    <property type="molecule type" value="Genomic_DNA"/>
</dbReference>
<evidence type="ECO:0000313" key="2">
    <source>
        <dbReference type="Proteomes" id="UP000334380"/>
    </source>
</evidence>
<protein>
    <submittedName>
        <fullName evidence="1">Uncharacterized protein</fullName>
    </submittedName>
</protein>
<dbReference type="AlphaFoldDB" id="A0A5E4RBR8"/>
<sequence length="93" mass="10762">MGIPSWLNDACENTNLELARMFAIALLTDEPYSRETLSRCYYSIQTGDEAPNVSELWIDHFWTAISDIHPQEWRRATGASKSFTHFVHTKWGK</sequence>
<organism evidence="1 2">
    <name type="scientific">Pandoraea terrigena</name>
    <dbReference type="NCBI Taxonomy" id="2508292"/>
    <lineage>
        <taxon>Bacteria</taxon>
        <taxon>Pseudomonadati</taxon>
        <taxon>Pseudomonadota</taxon>
        <taxon>Betaproteobacteria</taxon>
        <taxon>Burkholderiales</taxon>
        <taxon>Burkholderiaceae</taxon>
        <taxon>Pandoraea</taxon>
    </lineage>
</organism>
<gene>
    <name evidence="1" type="ORF">PTE31013_00061</name>
</gene>
<name>A0A5E4RBR8_9BURK</name>
<reference evidence="1 2" key="1">
    <citation type="submission" date="2019-08" db="EMBL/GenBank/DDBJ databases">
        <authorList>
            <person name="Peeters C."/>
        </authorList>
    </citation>
    <scope>NUCLEOTIDE SEQUENCE [LARGE SCALE GENOMIC DNA]</scope>
    <source>
        <strain evidence="1 2">LMG 31013</strain>
    </source>
</reference>
<dbReference type="Proteomes" id="UP000334380">
    <property type="component" value="Unassembled WGS sequence"/>
</dbReference>
<proteinExistence type="predicted"/>